<dbReference type="OrthoDB" id="538223at2759"/>
<feature type="repeat" description="WD" evidence="3">
    <location>
        <begin position="79"/>
        <end position="120"/>
    </location>
</feature>
<dbReference type="InterPro" id="IPR015943">
    <property type="entry name" value="WD40/YVTN_repeat-like_dom_sf"/>
</dbReference>
<evidence type="ECO:0000313" key="4">
    <source>
        <dbReference type="EMBL" id="KIJ27479.1"/>
    </source>
</evidence>
<evidence type="ECO:0000256" key="1">
    <source>
        <dbReference type="ARBA" id="ARBA00022574"/>
    </source>
</evidence>
<feature type="repeat" description="WD" evidence="3">
    <location>
        <begin position="163"/>
        <end position="204"/>
    </location>
</feature>
<feature type="repeat" description="WD" evidence="3">
    <location>
        <begin position="376"/>
        <end position="417"/>
    </location>
</feature>
<dbReference type="SMART" id="SM00320">
    <property type="entry name" value="WD40"/>
    <property type="match status" value="11"/>
</dbReference>
<evidence type="ECO:0000313" key="5">
    <source>
        <dbReference type="Proteomes" id="UP000054279"/>
    </source>
</evidence>
<feature type="repeat" description="WD" evidence="3">
    <location>
        <begin position="419"/>
        <end position="452"/>
    </location>
</feature>
<reference evidence="4 5" key="1">
    <citation type="submission" date="2014-06" db="EMBL/GenBank/DDBJ databases">
        <title>Evolutionary Origins and Diversification of the Mycorrhizal Mutualists.</title>
        <authorList>
            <consortium name="DOE Joint Genome Institute"/>
            <consortium name="Mycorrhizal Genomics Consortium"/>
            <person name="Kohler A."/>
            <person name="Kuo A."/>
            <person name="Nagy L.G."/>
            <person name="Floudas D."/>
            <person name="Copeland A."/>
            <person name="Barry K.W."/>
            <person name="Cichocki N."/>
            <person name="Veneault-Fourrey C."/>
            <person name="LaButti K."/>
            <person name="Lindquist E.A."/>
            <person name="Lipzen A."/>
            <person name="Lundell T."/>
            <person name="Morin E."/>
            <person name="Murat C."/>
            <person name="Riley R."/>
            <person name="Ohm R."/>
            <person name="Sun H."/>
            <person name="Tunlid A."/>
            <person name="Henrissat B."/>
            <person name="Grigoriev I.V."/>
            <person name="Hibbett D.S."/>
            <person name="Martin F."/>
        </authorList>
    </citation>
    <scope>NUCLEOTIDE SEQUENCE [LARGE SCALE GENOMIC DNA]</scope>
    <source>
        <strain evidence="4 5">SS14</strain>
    </source>
</reference>
<keyword evidence="2" id="KW-0677">Repeat</keyword>
<dbReference type="Pfam" id="PF07676">
    <property type="entry name" value="PD40"/>
    <property type="match status" value="1"/>
</dbReference>
<dbReference type="InterPro" id="IPR036322">
    <property type="entry name" value="WD40_repeat_dom_sf"/>
</dbReference>
<gene>
    <name evidence="4" type="ORF">M422DRAFT_271331</name>
</gene>
<dbReference type="InterPro" id="IPR011659">
    <property type="entry name" value="WD40"/>
</dbReference>
<dbReference type="SUPFAM" id="SSF50978">
    <property type="entry name" value="WD40 repeat-like"/>
    <property type="match status" value="2"/>
</dbReference>
<dbReference type="PROSITE" id="PS00678">
    <property type="entry name" value="WD_REPEATS_1"/>
    <property type="match status" value="6"/>
</dbReference>
<dbReference type="EMBL" id="KN837334">
    <property type="protein sequence ID" value="KIJ27479.1"/>
    <property type="molecule type" value="Genomic_DNA"/>
</dbReference>
<feature type="repeat" description="WD" evidence="3">
    <location>
        <begin position="462"/>
        <end position="496"/>
    </location>
</feature>
<feature type="repeat" description="WD" evidence="3">
    <location>
        <begin position="246"/>
        <end position="287"/>
    </location>
</feature>
<dbReference type="CDD" id="cd00200">
    <property type="entry name" value="WD40"/>
    <property type="match status" value="1"/>
</dbReference>
<dbReference type="InterPro" id="IPR020472">
    <property type="entry name" value="WD40_PAC1"/>
</dbReference>
<dbReference type="InterPro" id="IPR001680">
    <property type="entry name" value="WD40_rpt"/>
</dbReference>
<dbReference type="Proteomes" id="UP000054279">
    <property type="component" value="Unassembled WGS sequence"/>
</dbReference>
<evidence type="ECO:0008006" key="6">
    <source>
        <dbReference type="Google" id="ProtNLM"/>
    </source>
</evidence>
<dbReference type="AlphaFoldDB" id="A0A0C9U0H4"/>
<evidence type="ECO:0000256" key="3">
    <source>
        <dbReference type="PROSITE-ProRule" id="PRU00221"/>
    </source>
</evidence>
<dbReference type="PROSITE" id="PS50294">
    <property type="entry name" value="WD_REPEATS_REGION"/>
    <property type="match status" value="7"/>
</dbReference>
<dbReference type="InterPro" id="IPR019775">
    <property type="entry name" value="WD40_repeat_CS"/>
</dbReference>
<keyword evidence="5" id="KW-1185">Reference proteome</keyword>
<dbReference type="HOGENOM" id="CLU_000288_6_12_1"/>
<accession>A0A0C9U0H4</accession>
<protein>
    <recommendedName>
        <fullName evidence="6">WD40 repeat-like protein</fullName>
    </recommendedName>
</protein>
<dbReference type="PROSITE" id="PS50082">
    <property type="entry name" value="WD_REPEATS_2"/>
    <property type="match status" value="7"/>
</dbReference>
<dbReference type="Pfam" id="PF00400">
    <property type="entry name" value="WD40"/>
    <property type="match status" value="7"/>
</dbReference>
<name>A0A0C9U0H4_SPHS4</name>
<dbReference type="PRINTS" id="PR00320">
    <property type="entry name" value="GPROTEINBRPT"/>
</dbReference>
<evidence type="ECO:0000256" key="2">
    <source>
        <dbReference type="ARBA" id="ARBA00022737"/>
    </source>
</evidence>
<dbReference type="Gene3D" id="2.130.10.10">
    <property type="entry name" value="YVTN repeat-like/Quinoprotein amine dehydrogenase"/>
    <property type="match status" value="4"/>
</dbReference>
<keyword evidence="1 3" id="KW-0853">WD repeat</keyword>
<proteinExistence type="predicted"/>
<feature type="repeat" description="WD" evidence="3">
    <location>
        <begin position="120"/>
        <end position="161"/>
    </location>
</feature>
<sequence>MQIQKKVIACTSQGDRTIRLCDIDNGKLVAPLIEVEEGVLCVALSPDADAPRVAAGWGDSKLQKLQVWDAKDGRLLLDLPGHSGYVTCVAYSPHGENIISGSLDGTVRIWEANNGRLTHCLDHGSGVNAIAMSHDGEKIASGAFNGTLKIWETKTGTCIPGPMRSHAGRITLLVFTPDNQQIISGSDDRTIRIWEVESAEESETSEQSRHHYCVTFSPDRQKVAFTSGRTLQVWDIETQQLAQAQFIGHEGNIQSLAFSHDERMIASGAEDHVIYIWNISSGNKIIGPLKGKEYVGISNVVFSPEDTKFVSVSLFCAMQTWDISTGELLSTVPLGYSWSEGPVVLSPVGSHVVSGSTSRFVELWDYLKDEIVWTSSQCHTQKVTSLAFSSAGDRVVSGSEDHTINIWDAETGILLNGPFHGHTSPVLTLAFSPDGEKIVSGAEDRSIILWDVGKTVPLTQPMQGHADRLAFVDFAQDRGSQLIISGSYDKSIRVWDPSDEAARICFSPDAAHALDVTTLLSAGEGLRFDSVTLSRNIGWIVGPQNEYIFWVPPSYRGSLWMPRYVKVAGIQSVVLDLSRLPHGYSWTKCWKSETDKGVY</sequence>
<organism evidence="4 5">
    <name type="scientific">Sphaerobolus stellatus (strain SS14)</name>
    <dbReference type="NCBI Taxonomy" id="990650"/>
    <lineage>
        <taxon>Eukaryota</taxon>
        <taxon>Fungi</taxon>
        <taxon>Dikarya</taxon>
        <taxon>Basidiomycota</taxon>
        <taxon>Agaricomycotina</taxon>
        <taxon>Agaricomycetes</taxon>
        <taxon>Phallomycetidae</taxon>
        <taxon>Geastrales</taxon>
        <taxon>Sphaerobolaceae</taxon>
        <taxon>Sphaerobolus</taxon>
    </lineage>
</organism>
<dbReference type="PANTHER" id="PTHR19848">
    <property type="entry name" value="WD40 REPEAT PROTEIN"/>
    <property type="match status" value="1"/>
</dbReference>
<dbReference type="PANTHER" id="PTHR19848:SF8">
    <property type="entry name" value="F-BOX AND WD REPEAT DOMAIN CONTAINING 7"/>
    <property type="match status" value="1"/>
</dbReference>